<dbReference type="GO" id="GO:0043190">
    <property type="term" value="C:ATP-binding cassette (ABC) transporter complex"/>
    <property type="evidence" value="ECO:0007669"/>
    <property type="project" value="InterPro"/>
</dbReference>
<dbReference type="eggNOG" id="COG0747">
    <property type="taxonomic scope" value="Bacteria"/>
</dbReference>
<gene>
    <name evidence="3" type="ORF">HMPREF0299_5593</name>
</gene>
<dbReference type="GO" id="GO:0015833">
    <property type="term" value="P:peptide transport"/>
    <property type="evidence" value="ECO:0007669"/>
    <property type="project" value="TreeGrafter"/>
</dbReference>
<dbReference type="InterPro" id="IPR000914">
    <property type="entry name" value="SBP_5_dom"/>
</dbReference>
<dbReference type="InterPro" id="IPR039424">
    <property type="entry name" value="SBP_5"/>
</dbReference>
<proteinExistence type="predicted"/>
<evidence type="ECO:0000313" key="3">
    <source>
        <dbReference type="EMBL" id="EFM48008.1"/>
    </source>
</evidence>
<protein>
    <submittedName>
        <fullName evidence="3">Tat pathway signal sequence domain protein</fullName>
    </submittedName>
</protein>
<dbReference type="PANTHER" id="PTHR30290">
    <property type="entry name" value="PERIPLASMIC BINDING COMPONENT OF ABC TRANSPORTER"/>
    <property type="match status" value="1"/>
</dbReference>
<keyword evidence="4" id="KW-1185">Reference proteome</keyword>
<accession>E0DIS9</accession>
<dbReference type="STRING" id="553207.HMPREF0299_5593"/>
<dbReference type="Pfam" id="PF00496">
    <property type="entry name" value="SBP_bac_5"/>
    <property type="match status" value="1"/>
</dbReference>
<comment type="caution">
    <text evidence="3">The sequence shown here is derived from an EMBL/GenBank/DDBJ whole genome shotgun (WGS) entry which is preliminary data.</text>
</comment>
<reference evidence="3" key="1">
    <citation type="submission" date="2010-08" db="EMBL/GenBank/DDBJ databases">
        <authorList>
            <person name="Harkins D.M."/>
            <person name="Madupu R."/>
            <person name="Durkin A.S."/>
            <person name="Torralba M."/>
            <person name="Methe B."/>
            <person name="Sutton G.G."/>
            <person name="Nelson K.E."/>
        </authorList>
    </citation>
    <scope>NUCLEOTIDE SEQUENCE [LARGE SCALE GENOMIC DNA]</scope>
    <source>
        <strain evidence="3">ATCC 14266</strain>
    </source>
</reference>
<dbReference type="Gene3D" id="3.10.105.10">
    <property type="entry name" value="Dipeptide-binding Protein, Domain 3"/>
    <property type="match status" value="1"/>
</dbReference>
<dbReference type="EMBL" id="ACSH02000008">
    <property type="protein sequence ID" value="EFM48008.1"/>
    <property type="molecule type" value="Genomic_DNA"/>
</dbReference>
<dbReference type="Proteomes" id="UP000004218">
    <property type="component" value="Unassembled WGS sequence"/>
</dbReference>
<dbReference type="GO" id="GO:1904680">
    <property type="term" value="F:peptide transmembrane transporter activity"/>
    <property type="evidence" value="ECO:0007669"/>
    <property type="project" value="TreeGrafter"/>
</dbReference>
<dbReference type="InterPro" id="IPR030678">
    <property type="entry name" value="Peptide/Ni-bd"/>
</dbReference>
<dbReference type="Gene3D" id="3.90.76.10">
    <property type="entry name" value="Dipeptide-binding Protein, Domain 1"/>
    <property type="match status" value="1"/>
</dbReference>
<dbReference type="PANTHER" id="PTHR30290:SF38">
    <property type="entry name" value="D,D-DIPEPTIDE-BINDING PERIPLASMIC PROTEIN DDPA-RELATED"/>
    <property type="match status" value="1"/>
</dbReference>
<evidence type="ECO:0000259" key="2">
    <source>
        <dbReference type="Pfam" id="PF00496"/>
    </source>
</evidence>
<dbReference type="GO" id="GO:0042597">
    <property type="term" value="C:periplasmic space"/>
    <property type="evidence" value="ECO:0007669"/>
    <property type="project" value="UniProtKB-ARBA"/>
</dbReference>
<dbReference type="AlphaFoldDB" id="E0DIS9"/>
<name>E0DIS9_9CORY</name>
<feature type="domain" description="Solute-binding protein family 5" evidence="2">
    <location>
        <begin position="124"/>
        <end position="470"/>
    </location>
</feature>
<dbReference type="PIRSF" id="PIRSF002741">
    <property type="entry name" value="MppA"/>
    <property type="match status" value="1"/>
</dbReference>
<dbReference type="SUPFAM" id="SSF53850">
    <property type="entry name" value="Periplasmic binding protein-like II"/>
    <property type="match status" value="1"/>
</dbReference>
<keyword evidence="1" id="KW-0732">Signal</keyword>
<evidence type="ECO:0000313" key="4">
    <source>
        <dbReference type="Proteomes" id="UP000004218"/>
    </source>
</evidence>
<organism evidence="3 4">
    <name type="scientific">Corynebacterium matruchotii ATCC 14266</name>
    <dbReference type="NCBI Taxonomy" id="553207"/>
    <lineage>
        <taxon>Bacteria</taxon>
        <taxon>Bacillati</taxon>
        <taxon>Actinomycetota</taxon>
        <taxon>Actinomycetes</taxon>
        <taxon>Mycobacteriales</taxon>
        <taxon>Corynebacteriaceae</taxon>
        <taxon>Corynebacterium</taxon>
    </lineage>
</organism>
<sequence length="559" mass="61943">MWPSPQWILPAWVGVDKQVYCELSNQGGRIMTISRRSFFKLIGAAAGITATLSACSNIDRKTAALATKGADGRNRDEITAAISYELGTSGYDPMTATSALTIAANWHTMEGLYEISPTPDRSVYTALAADEPRHVDDVTYEVSLREGAAFHTGKAVTADDVVFSFERVRDPENDSQYAAFISVIDAVEVKDPTTVIFRLKYPFNLLKERLATIKIVPKAEVERNRKDFDALPIGTGPWKLVDNGAASSALVFEKNPHYTGPKPAQASRMSWRILPNASTRTHAIESKAVDAIDSVPYLSIDQVQASADVDSVQGFGLLFVMFNQGDGSAMRDVKNRHGVMYSCDIDKIIKTGMLGQATAATCFVQEQHDSYHKAATVYTLDKAKATQLFADTGVKKLKMLSTSHDWVKPCADIMRESLTDLGLTVTFEAQKSAKLYDYIEHSNDWDIVVAPGDPSVFGNDADLLLRWWYATDRWTDTRMHWKGTESYARIQELLDQAARATGEEQENLWHEIFDLLSTEVPLYPLFHRKNPSAWDADVLTGFEPIALTGLSFLDVGLRG</sequence>
<dbReference type="Gene3D" id="3.40.190.10">
    <property type="entry name" value="Periplasmic binding protein-like II"/>
    <property type="match status" value="1"/>
</dbReference>
<evidence type="ECO:0000256" key="1">
    <source>
        <dbReference type="ARBA" id="ARBA00022729"/>
    </source>
</evidence>
<dbReference type="CDD" id="cd00995">
    <property type="entry name" value="PBP2_NikA_DppA_OppA_like"/>
    <property type="match status" value="1"/>
</dbReference>